<accession>A0A9J6P3J2</accession>
<keyword evidence="4" id="KW-1185">Reference proteome</keyword>
<dbReference type="AlphaFoldDB" id="A0A9J6P3J2"/>
<evidence type="ECO:0008006" key="5">
    <source>
        <dbReference type="Google" id="ProtNLM"/>
    </source>
</evidence>
<keyword evidence="2" id="KW-1133">Transmembrane helix</keyword>
<feature type="transmembrane region" description="Helical" evidence="2">
    <location>
        <begin position="6"/>
        <end position="24"/>
    </location>
</feature>
<sequence>MNKLKLLYFIIIVELLILGVSVFVEKNEFNSKDNNYFENNIIEDKGNNKSECDQGKKNKDSKSHQDETFEKFEDKILNRDEMKESIEKKFSDYEEKMSSEEIEKILEDEAISVFKVECSTIKGSLNFEDKKNILSVAVKVDKNMFNTIKELLYHDNQEYGVLKSLLLLKDCLDEKDFDKVRETASKYVDMSKVERYYYLEKSGASFQ</sequence>
<gene>
    <name evidence="3" type="ORF">KDK92_10060</name>
</gene>
<dbReference type="Proteomes" id="UP001056429">
    <property type="component" value="Unassembled WGS sequence"/>
</dbReference>
<protein>
    <recommendedName>
        <fullName evidence="5">DUF4476 domain-containing protein</fullName>
    </recommendedName>
</protein>
<reference evidence="3" key="1">
    <citation type="journal article" date="2021" name="mSystems">
        <title>Bacteria and Archaea Synergistically Convert Glycine Betaine to Biogenic Methane in the Formosa Cold Seep of the South China Sea.</title>
        <authorList>
            <person name="Li L."/>
            <person name="Zhang W."/>
            <person name="Zhang S."/>
            <person name="Song L."/>
            <person name="Sun Q."/>
            <person name="Zhang H."/>
            <person name="Xiang H."/>
            <person name="Dong X."/>
        </authorList>
    </citation>
    <scope>NUCLEOTIDE SEQUENCE</scope>
    <source>
        <strain evidence="3">ZWT</strain>
    </source>
</reference>
<keyword evidence="2" id="KW-0812">Transmembrane</keyword>
<evidence type="ECO:0000256" key="2">
    <source>
        <dbReference type="SAM" id="Phobius"/>
    </source>
</evidence>
<reference evidence="3" key="2">
    <citation type="submission" date="2021-04" db="EMBL/GenBank/DDBJ databases">
        <authorList>
            <person name="Dong X."/>
        </authorList>
    </citation>
    <scope>NUCLEOTIDE SEQUENCE</scope>
    <source>
        <strain evidence="3">ZWT</strain>
    </source>
</reference>
<evidence type="ECO:0000313" key="3">
    <source>
        <dbReference type="EMBL" id="MCM1990088.1"/>
    </source>
</evidence>
<comment type="caution">
    <text evidence="3">The sequence shown here is derived from an EMBL/GenBank/DDBJ whole genome shotgun (WGS) entry which is preliminary data.</text>
</comment>
<evidence type="ECO:0000256" key="1">
    <source>
        <dbReference type="SAM" id="MobiDB-lite"/>
    </source>
</evidence>
<feature type="region of interest" description="Disordered" evidence="1">
    <location>
        <begin position="47"/>
        <end position="66"/>
    </location>
</feature>
<evidence type="ECO:0000313" key="4">
    <source>
        <dbReference type="Proteomes" id="UP001056429"/>
    </source>
</evidence>
<keyword evidence="2" id="KW-0472">Membrane</keyword>
<dbReference type="EMBL" id="JAGSOJ010000002">
    <property type="protein sequence ID" value="MCM1990088.1"/>
    <property type="molecule type" value="Genomic_DNA"/>
</dbReference>
<organism evidence="3 4">
    <name type="scientific">Oceanirhabdus seepicola</name>
    <dbReference type="NCBI Taxonomy" id="2828781"/>
    <lineage>
        <taxon>Bacteria</taxon>
        <taxon>Bacillati</taxon>
        <taxon>Bacillota</taxon>
        <taxon>Clostridia</taxon>
        <taxon>Eubacteriales</taxon>
        <taxon>Clostridiaceae</taxon>
        <taxon>Oceanirhabdus</taxon>
    </lineage>
</organism>
<dbReference type="RefSeq" id="WP_250859132.1">
    <property type="nucleotide sequence ID" value="NZ_JAGSOJ010000002.1"/>
</dbReference>
<proteinExistence type="predicted"/>
<name>A0A9J6P3J2_9CLOT</name>